<dbReference type="NCBIfam" id="NF004863">
    <property type="entry name" value="PRK06223.1"/>
    <property type="match status" value="1"/>
</dbReference>
<feature type="binding site" evidence="4 6">
    <location>
        <position position="149"/>
    </location>
    <ligand>
        <name>substrate</name>
    </ligand>
</feature>
<comment type="catalytic activity">
    <reaction evidence="4">
        <text>(S)-malate + NAD(+) = oxaloacetate + NADH + H(+)</text>
        <dbReference type="Rhea" id="RHEA:21432"/>
        <dbReference type="ChEBI" id="CHEBI:15378"/>
        <dbReference type="ChEBI" id="CHEBI:15589"/>
        <dbReference type="ChEBI" id="CHEBI:16452"/>
        <dbReference type="ChEBI" id="CHEBI:57540"/>
        <dbReference type="ChEBI" id="CHEBI:57945"/>
        <dbReference type="EC" id="1.1.1.37"/>
    </reaction>
</comment>
<dbReference type="NCBIfam" id="TIGR01763">
    <property type="entry name" value="MalateDH_bact"/>
    <property type="match status" value="1"/>
</dbReference>
<evidence type="ECO:0000256" key="5">
    <source>
        <dbReference type="PIRSR" id="PIRSR000102-1"/>
    </source>
</evidence>
<dbReference type="Gene3D" id="3.40.50.720">
    <property type="entry name" value="NAD(P)-binding Rossmann-like Domain"/>
    <property type="match status" value="1"/>
</dbReference>
<evidence type="ECO:0000259" key="9">
    <source>
        <dbReference type="Pfam" id="PF02866"/>
    </source>
</evidence>
<dbReference type="CDD" id="cd01339">
    <property type="entry name" value="LDH-like_MDH"/>
    <property type="match status" value="1"/>
</dbReference>
<evidence type="ECO:0000256" key="2">
    <source>
        <dbReference type="ARBA" id="ARBA00023002"/>
    </source>
</evidence>
<evidence type="ECO:0000256" key="4">
    <source>
        <dbReference type="HAMAP-Rule" id="MF_00487"/>
    </source>
</evidence>
<keyword evidence="11" id="KW-1185">Reference proteome</keyword>
<protein>
    <recommendedName>
        <fullName evidence="4">Malate dehydrogenase</fullName>
        <ecNumber evidence="4">1.1.1.37</ecNumber>
    </recommendedName>
</protein>
<evidence type="ECO:0000313" key="10">
    <source>
        <dbReference type="EMBL" id="VVM07755.1"/>
    </source>
</evidence>
<comment type="similarity">
    <text evidence="4">Belongs to the LDH/MDH superfamily. MDH type 3 family.</text>
</comment>
<dbReference type="InterPro" id="IPR001557">
    <property type="entry name" value="L-lactate/malate_DH"/>
</dbReference>
<keyword evidence="3 4" id="KW-0520">NAD</keyword>
<feature type="binding site" evidence="4 7">
    <location>
        <position position="31"/>
    </location>
    <ligand>
        <name>NAD(+)</name>
        <dbReference type="ChEBI" id="CHEBI:57540"/>
    </ligand>
</feature>
<dbReference type="GO" id="GO:0004459">
    <property type="term" value="F:L-lactate dehydrogenase (NAD+) activity"/>
    <property type="evidence" value="ECO:0007669"/>
    <property type="project" value="TreeGrafter"/>
</dbReference>
<dbReference type="SUPFAM" id="SSF51735">
    <property type="entry name" value="NAD(P)-binding Rossmann-fold domains"/>
    <property type="match status" value="1"/>
</dbReference>
<organism evidence="10 11">
    <name type="scientific">Methylacidimicrobium tartarophylax</name>
    <dbReference type="NCBI Taxonomy" id="1041768"/>
    <lineage>
        <taxon>Bacteria</taxon>
        <taxon>Pseudomonadati</taxon>
        <taxon>Verrucomicrobiota</taxon>
        <taxon>Methylacidimicrobium</taxon>
    </lineage>
</organism>
<sequence>MKIAVIGAGFVGATTAQRLVERNLGEVVLYDIVEGLPQGKALDMMESAPIWGFESRVLGTNDPKDLSGAEMVVIASGMARQPGMSRDDLLERNAGIVASVADLVHEHAHQAMVIVVTNPVDALTHLVAAKVGTPKDRIFGMGGILDSARFRHFIATEMGVAQADVDAMVLGGHGDDMVPLPRFATVNGVSIETLLSADQIQKLVARTRDGGAEIVRYLKKGSAYYAPAAAIAQMVESVVRDQKRLLPCSVWCSGQYGITGQFVGLPVILGRSGVEKIVELPLSAAELKELQGSSAHVAAKVAKLQIAA</sequence>
<comment type="function">
    <text evidence="4">Catalyzes the reversible oxidation of malate to oxaloacetate.</text>
</comment>
<dbReference type="InterPro" id="IPR015955">
    <property type="entry name" value="Lactate_DH/Glyco_Ohase_4_C"/>
</dbReference>
<name>A0A5E6MEU6_9BACT</name>
<dbReference type="HAMAP" id="MF_00487">
    <property type="entry name" value="Malate_dehydrog_3"/>
    <property type="match status" value="1"/>
</dbReference>
<dbReference type="InterPro" id="IPR022383">
    <property type="entry name" value="Lactate/malate_DH_C"/>
</dbReference>
<feature type="binding site" evidence="4 6">
    <location>
        <position position="86"/>
    </location>
    <ligand>
        <name>substrate</name>
    </ligand>
</feature>
<feature type="binding site" evidence="4 7">
    <location>
        <begin position="116"/>
        <end position="118"/>
    </location>
    <ligand>
        <name>NAD(+)</name>
        <dbReference type="ChEBI" id="CHEBI:57540"/>
    </ligand>
</feature>
<dbReference type="PANTHER" id="PTHR43128:SF16">
    <property type="entry name" value="L-LACTATE DEHYDROGENASE"/>
    <property type="match status" value="1"/>
</dbReference>
<reference evidence="10 11" key="1">
    <citation type="submission" date="2019-09" db="EMBL/GenBank/DDBJ databases">
        <authorList>
            <person name="Cremers G."/>
        </authorList>
    </citation>
    <scope>NUCLEOTIDE SEQUENCE [LARGE SCALE GENOMIC DNA]</scope>
    <source>
        <strain evidence="10">4A</strain>
    </source>
</reference>
<keyword evidence="1 4" id="KW-0816">Tricarboxylic acid cycle</keyword>
<dbReference type="EMBL" id="CABFVA020000111">
    <property type="protein sequence ID" value="VVM07755.1"/>
    <property type="molecule type" value="Genomic_DNA"/>
</dbReference>
<evidence type="ECO:0000259" key="8">
    <source>
        <dbReference type="Pfam" id="PF00056"/>
    </source>
</evidence>
<dbReference type="InterPro" id="IPR001236">
    <property type="entry name" value="Lactate/malate_DH_N"/>
</dbReference>
<feature type="binding site" evidence="4 6">
    <location>
        <position position="118"/>
    </location>
    <ligand>
        <name>substrate</name>
    </ligand>
</feature>
<dbReference type="GO" id="GO:0006099">
    <property type="term" value="P:tricarboxylic acid cycle"/>
    <property type="evidence" value="ECO:0007669"/>
    <property type="project" value="UniProtKB-UniRule"/>
</dbReference>
<evidence type="ECO:0000256" key="7">
    <source>
        <dbReference type="PIRSR" id="PIRSR000102-3"/>
    </source>
</evidence>
<dbReference type="PRINTS" id="PR00086">
    <property type="entry name" value="LLDHDRGNASE"/>
</dbReference>
<dbReference type="InterPro" id="IPR036291">
    <property type="entry name" value="NAD(P)-bd_dom_sf"/>
</dbReference>
<feature type="binding site" evidence="4 7">
    <location>
        <position position="93"/>
    </location>
    <ligand>
        <name>NAD(+)</name>
        <dbReference type="ChEBI" id="CHEBI:57540"/>
    </ligand>
</feature>
<keyword evidence="2 4" id="KW-0560">Oxidoreductase</keyword>
<feature type="domain" description="Lactate/malate dehydrogenase N-terminal" evidence="8">
    <location>
        <begin position="1"/>
        <end position="140"/>
    </location>
</feature>
<feature type="binding site" evidence="4 6">
    <location>
        <position position="80"/>
    </location>
    <ligand>
        <name>substrate</name>
    </ligand>
</feature>
<dbReference type="Pfam" id="PF02866">
    <property type="entry name" value="Ldh_1_C"/>
    <property type="match status" value="1"/>
</dbReference>
<evidence type="ECO:0000313" key="11">
    <source>
        <dbReference type="Proteomes" id="UP000334923"/>
    </source>
</evidence>
<evidence type="ECO:0000256" key="1">
    <source>
        <dbReference type="ARBA" id="ARBA00022532"/>
    </source>
</evidence>
<gene>
    <name evidence="4 10" type="primary">mdh</name>
    <name evidence="10" type="ORF">MAMT_01908</name>
</gene>
<dbReference type="PIRSF" id="PIRSF000102">
    <property type="entry name" value="Lac_mal_DH"/>
    <property type="match status" value="1"/>
</dbReference>
<dbReference type="AlphaFoldDB" id="A0A5E6MEU6"/>
<dbReference type="SUPFAM" id="SSF56327">
    <property type="entry name" value="LDH C-terminal domain-like"/>
    <property type="match status" value="1"/>
</dbReference>
<feature type="active site" description="Proton acceptor" evidence="4 5">
    <location>
        <position position="173"/>
    </location>
</feature>
<dbReference type="FunFam" id="3.90.110.10:FF:000004">
    <property type="entry name" value="Malate dehydrogenase"/>
    <property type="match status" value="1"/>
</dbReference>
<dbReference type="OrthoDB" id="9802969at2"/>
<evidence type="ECO:0000256" key="3">
    <source>
        <dbReference type="ARBA" id="ARBA00023027"/>
    </source>
</evidence>
<dbReference type="PANTHER" id="PTHR43128">
    <property type="entry name" value="L-2-HYDROXYCARBOXYLATE DEHYDROGENASE (NAD(P)(+))"/>
    <property type="match status" value="1"/>
</dbReference>
<dbReference type="GO" id="GO:0030060">
    <property type="term" value="F:L-malate dehydrogenase (NAD+) activity"/>
    <property type="evidence" value="ECO:0007669"/>
    <property type="project" value="UniProtKB-UniRule"/>
</dbReference>
<dbReference type="Pfam" id="PF00056">
    <property type="entry name" value="Ldh_1_N"/>
    <property type="match status" value="1"/>
</dbReference>
<dbReference type="Gene3D" id="3.90.110.10">
    <property type="entry name" value="Lactate dehydrogenase/glycoside hydrolase, family 4, C-terminal"/>
    <property type="match status" value="1"/>
</dbReference>
<dbReference type="RefSeq" id="WP_142660752.1">
    <property type="nucleotide sequence ID" value="NZ_CABFVA020000111.1"/>
</dbReference>
<feature type="binding site" evidence="4 7">
    <location>
        <begin position="7"/>
        <end position="12"/>
    </location>
    <ligand>
        <name>NAD(+)</name>
        <dbReference type="ChEBI" id="CHEBI:57540"/>
    </ligand>
</feature>
<dbReference type="EC" id="1.1.1.37" evidence="4"/>
<feature type="domain" description="Lactate/malate dehydrogenase C-terminal" evidence="9">
    <location>
        <begin position="145"/>
        <end position="300"/>
    </location>
</feature>
<proteinExistence type="inferred from homology"/>
<dbReference type="Proteomes" id="UP000334923">
    <property type="component" value="Unassembled WGS sequence"/>
</dbReference>
<dbReference type="GO" id="GO:0006089">
    <property type="term" value="P:lactate metabolic process"/>
    <property type="evidence" value="ECO:0007669"/>
    <property type="project" value="TreeGrafter"/>
</dbReference>
<evidence type="ECO:0000256" key="6">
    <source>
        <dbReference type="PIRSR" id="PIRSR000102-2"/>
    </source>
</evidence>
<dbReference type="InterPro" id="IPR011275">
    <property type="entry name" value="Malate_DH_type3"/>
</dbReference>
<accession>A0A5E6MEU6</accession>